<dbReference type="InterPro" id="IPR001469">
    <property type="entry name" value="ATP_synth_F1_dsu/esu"/>
</dbReference>
<dbReference type="HAMAP" id="MF_00530">
    <property type="entry name" value="ATP_synth_epsil_bac"/>
    <property type="match status" value="1"/>
</dbReference>
<evidence type="ECO:0000256" key="4">
    <source>
        <dbReference type="ARBA" id="ARBA00023065"/>
    </source>
</evidence>
<dbReference type="Pfam" id="PF02823">
    <property type="entry name" value="ATP-synt_DE_N"/>
    <property type="match status" value="1"/>
</dbReference>
<dbReference type="CDD" id="cd12152">
    <property type="entry name" value="F1-ATPase_delta"/>
    <property type="match status" value="1"/>
</dbReference>
<dbReference type="GO" id="GO:0046933">
    <property type="term" value="F:proton-transporting ATP synthase activity, rotational mechanism"/>
    <property type="evidence" value="ECO:0007669"/>
    <property type="project" value="UniProtKB-UniRule"/>
</dbReference>
<evidence type="ECO:0000256" key="1">
    <source>
        <dbReference type="ARBA" id="ARBA00004202"/>
    </source>
</evidence>
<dbReference type="EMBL" id="JACRSO010000006">
    <property type="protein sequence ID" value="MBC8530146.1"/>
    <property type="molecule type" value="Genomic_DNA"/>
</dbReference>
<accession>A0A926D288</accession>
<dbReference type="Pfam" id="PF00401">
    <property type="entry name" value="ATP-synt_DE"/>
    <property type="match status" value="1"/>
</dbReference>
<evidence type="ECO:0000259" key="11">
    <source>
        <dbReference type="Pfam" id="PF02823"/>
    </source>
</evidence>
<keyword evidence="6 8" id="KW-0139">CF(1)</keyword>
<comment type="caution">
    <text evidence="12">The sequence shown here is derived from an EMBL/GenBank/DDBJ whole genome shotgun (WGS) entry which is preliminary data.</text>
</comment>
<dbReference type="InterPro" id="IPR036794">
    <property type="entry name" value="ATP_F1_dsu/esu_C_sf"/>
</dbReference>
<evidence type="ECO:0000313" key="13">
    <source>
        <dbReference type="Proteomes" id="UP000654279"/>
    </source>
</evidence>
<feature type="domain" description="ATP synthase F1 complex delta/epsilon subunit N-terminal" evidence="11">
    <location>
        <begin position="7"/>
        <end position="82"/>
    </location>
</feature>
<dbReference type="Gene3D" id="2.60.15.10">
    <property type="entry name" value="F0F1 ATP synthase delta/epsilon subunit, N-terminal"/>
    <property type="match status" value="1"/>
</dbReference>
<dbReference type="InterPro" id="IPR036771">
    <property type="entry name" value="ATPsynth_dsu/esu_N"/>
</dbReference>
<comment type="subcellular location">
    <subcellularLocation>
        <location evidence="1 8">Cell membrane</location>
        <topology evidence="1 8">Peripheral membrane protein</topology>
    </subcellularLocation>
</comment>
<keyword evidence="8" id="KW-1003">Cell membrane</keyword>
<evidence type="ECO:0000259" key="10">
    <source>
        <dbReference type="Pfam" id="PF00401"/>
    </source>
</evidence>
<evidence type="ECO:0000256" key="3">
    <source>
        <dbReference type="ARBA" id="ARBA00022448"/>
    </source>
</evidence>
<dbReference type="GO" id="GO:0045259">
    <property type="term" value="C:proton-transporting ATP synthase complex"/>
    <property type="evidence" value="ECO:0007669"/>
    <property type="project" value="UniProtKB-KW"/>
</dbReference>
<keyword evidence="8" id="KW-0375">Hydrogen ion transport</keyword>
<comment type="function">
    <text evidence="8">Produces ATP from ADP in the presence of a proton gradient across the membrane.</text>
</comment>
<dbReference type="GO" id="GO:0005524">
    <property type="term" value="F:ATP binding"/>
    <property type="evidence" value="ECO:0007669"/>
    <property type="project" value="UniProtKB-UniRule"/>
</dbReference>
<keyword evidence="7 8" id="KW-0066">ATP synthesis</keyword>
<dbReference type="GO" id="GO:0005886">
    <property type="term" value="C:plasma membrane"/>
    <property type="evidence" value="ECO:0007669"/>
    <property type="project" value="UniProtKB-SubCell"/>
</dbReference>
<dbReference type="PANTHER" id="PTHR13822:SF10">
    <property type="entry name" value="ATP SYNTHASE EPSILON CHAIN, CHLOROPLASTIC"/>
    <property type="match status" value="1"/>
</dbReference>
<name>A0A926D288_9FIRM</name>
<feature type="domain" description="ATP synthase epsilon subunit C-terminal" evidence="10">
    <location>
        <begin position="87"/>
        <end position="131"/>
    </location>
</feature>
<evidence type="ECO:0000256" key="5">
    <source>
        <dbReference type="ARBA" id="ARBA00023136"/>
    </source>
</evidence>
<dbReference type="RefSeq" id="WP_249285885.1">
    <property type="nucleotide sequence ID" value="NZ_JACRSO010000006.1"/>
</dbReference>
<dbReference type="PANTHER" id="PTHR13822">
    <property type="entry name" value="ATP SYNTHASE DELTA/EPSILON CHAIN"/>
    <property type="match status" value="1"/>
</dbReference>
<dbReference type="InterPro" id="IPR020547">
    <property type="entry name" value="ATP_synth_F1_esu_C"/>
</dbReference>
<gene>
    <name evidence="8 12" type="primary">atpC</name>
    <name evidence="12" type="ORF">H8699_11955</name>
</gene>
<evidence type="ECO:0000256" key="2">
    <source>
        <dbReference type="ARBA" id="ARBA00005712"/>
    </source>
</evidence>
<dbReference type="InterPro" id="IPR020546">
    <property type="entry name" value="ATP_synth_F1_dsu/esu_N"/>
</dbReference>
<dbReference type="AlphaFoldDB" id="A0A926D288"/>
<proteinExistence type="inferred from homology"/>
<dbReference type="NCBIfam" id="TIGR01216">
    <property type="entry name" value="ATP_synt_epsi"/>
    <property type="match status" value="1"/>
</dbReference>
<protein>
    <recommendedName>
        <fullName evidence="8">ATP synthase epsilon chain</fullName>
    </recommendedName>
    <alternativeName>
        <fullName evidence="8">ATP synthase F1 sector epsilon subunit</fullName>
    </alternativeName>
    <alternativeName>
        <fullName evidence="8">F-ATPase epsilon subunit</fullName>
    </alternativeName>
</protein>
<organism evidence="12 13">
    <name type="scientific">Luoshenia tenuis</name>
    <dbReference type="NCBI Taxonomy" id="2763654"/>
    <lineage>
        <taxon>Bacteria</taxon>
        <taxon>Bacillati</taxon>
        <taxon>Bacillota</taxon>
        <taxon>Clostridia</taxon>
        <taxon>Christensenellales</taxon>
        <taxon>Christensenellaceae</taxon>
        <taxon>Luoshenia</taxon>
    </lineage>
</organism>
<dbReference type="SUPFAM" id="SSF51344">
    <property type="entry name" value="Epsilon subunit of F1F0-ATP synthase N-terminal domain"/>
    <property type="match status" value="1"/>
</dbReference>
<evidence type="ECO:0000256" key="6">
    <source>
        <dbReference type="ARBA" id="ARBA00023196"/>
    </source>
</evidence>
<reference evidence="12" key="1">
    <citation type="submission" date="2020-08" db="EMBL/GenBank/DDBJ databases">
        <title>Genome public.</title>
        <authorList>
            <person name="Liu C."/>
            <person name="Sun Q."/>
        </authorList>
    </citation>
    <scope>NUCLEOTIDE SEQUENCE</scope>
    <source>
        <strain evidence="12">NSJ-44</strain>
    </source>
</reference>
<keyword evidence="5 8" id="KW-0472">Membrane</keyword>
<keyword evidence="4 8" id="KW-0406">Ion transport</keyword>
<evidence type="ECO:0000256" key="8">
    <source>
        <dbReference type="HAMAP-Rule" id="MF_00530"/>
    </source>
</evidence>
<evidence type="ECO:0000256" key="7">
    <source>
        <dbReference type="ARBA" id="ARBA00023310"/>
    </source>
</evidence>
<sequence>MATLFPIEIDTPERRFFEGQVESVILDTPDGKIGIMAGHRQITSTLDVGEIAILQDGAWKHAFCSAGFFIVLDGKLTIMAQTVEWPEEIDVRRAKEALERAEEALRQKQSIREYMLSKASMARAMARLRVTNQHNVNN</sequence>
<dbReference type="Gene3D" id="1.20.5.440">
    <property type="entry name" value="ATP synthase delta/epsilon subunit, C-terminal domain"/>
    <property type="match status" value="1"/>
</dbReference>
<comment type="similarity">
    <text evidence="2 8 9">Belongs to the ATPase epsilon chain family.</text>
</comment>
<keyword evidence="3 8" id="KW-0813">Transport</keyword>
<dbReference type="Proteomes" id="UP000654279">
    <property type="component" value="Unassembled WGS sequence"/>
</dbReference>
<comment type="subunit">
    <text evidence="8 9">F-type ATPases have 2 components, CF(1) - the catalytic core - and CF(0) - the membrane proton channel. CF(1) has five subunits: alpha(3), beta(3), gamma(1), delta(1), epsilon(1). CF(0) has three main subunits: a, b and c.</text>
</comment>
<keyword evidence="13" id="KW-1185">Reference proteome</keyword>
<dbReference type="SUPFAM" id="SSF46604">
    <property type="entry name" value="Epsilon subunit of F1F0-ATP synthase C-terminal domain"/>
    <property type="match status" value="1"/>
</dbReference>
<evidence type="ECO:0000313" key="12">
    <source>
        <dbReference type="EMBL" id="MBC8530146.1"/>
    </source>
</evidence>
<evidence type="ECO:0000256" key="9">
    <source>
        <dbReference type="RuleBase" id="RU003656"/>
    </source>
</evidence>